<dbReference type="AlphaFoldDB" id="A0A6J5WHJ7"/>
<sequence>MSDIVALEKKFQGTEAGRANTQCYVLREDWMLSKEYCPALMEPSESLPPPLPRVAQSLSEDASPTTSFLSPWVT</sequence>
<evidence type="ECO:0000313" key="3">
    <source>
        <dbReference type="Proteomes" id="UP000507245"/>
    </source>
</evidence>
<feature type="region of interest" description="Disordered" evidence="1">
    <location>
        <begin position="45"/>
        <end position="74"/>
    </location>
</feature>
<protein>
    <submittedName>
        <fullName evidence="2">Uncharacterized protein</fullName>
    </submittedName>
</protein>
<feature type="compositionally biased region" description="Polar residues" evidence="1">
    <location>
        <begin position="56"/>
        <end position="74"/>
    </location>
</feature>
<gene>
    <name evidence="2" type="ORF">ORAREDHAP_LOCUS9796</name>
</gene>
<organism evidence="2 3">
    <name type="scientific">Prunus armeniaca</name>
    <name type="common">Apricot</name>
    <name type="synonym">Armeniaca vulgaris</name>
    <dbReference type="NCBI Taxonomy" id="36596"/>
    <lineage>
        <taxon>Eukaryota</taxon>
        <taxon>Viridiplantae</taxon>
        <taxon>Streptophyta</taxon>
        <taxon>Embryophyta</taxon>
        <taxon>Tracheophyta</taxon>
        <taxon>Spermatophyta</taxon>
        <taxon>Magnoliopsida</taxon>
        <taxon>eudicotyledons</taxon>
        <taxon>Gunneridae</taxon>
        <taxon>Pentapetalae</taxon>
        <taxon>rosids</taxon>
        <taxon>fabids</taxon>
        <taxon>Rosales</taxon>
        <taxon>Rosaceae</taxon>
        <taxon>Amygdaloideae</taxon>
        <taxon>Amygdaleae</taxon>
        <taxon>Prunus</taxon>
    </lineage>
</organism>
<accession>A0A6J5WHJ7</accession>
<reference evidence="3" key="1">
    <citation type="journal article" date="2020" name="Genome Biol.">
        <title>Gamete binning: chromosome-level and haplotype-resolved genome assembly enabled by high-throughput single-cell sequencing of gamete genomes.</title>
        <authorList>
            <person name="Campoy J.A."/>
            <person name="Sun H."/>
            <person name="Goel M."/>
            <person name="Jiao W.-B."/>
            <person name="Folz-Donahue K."/>
            <person name="Wang N."/>
            <person name="Rubio M."/>
            <person name="Liu C."/>
            <person name="Kukat C."/>
            <person name="Ruiz D."/>
            <person name="Huettel B."/>
            <person name="Schneeberger K."/>
        </authorList>
    </citation>
    <scope>NUCLEOTIDE SEQUENCE [LARGE SCALE GENOMIC DNA]</scope>
    <source>
        <strain evidence="3">cv. Rojo Pasion</strain>
    </source>
</reference>
<evidence type="ECO:0000256" key="1">
    <source>
        <dbReference type="SAM" id="MobiDB-lite"/>
    </source>
</evidence>
<dbReference type="Proteomes" id="UP000507245">
    <property type="component" value="Unassembled WGS sequence"/>
</dbReference>
<evidence type="ECO:0000313" key="2">
    <source>
        <dbReference type="EMBL" id="CAB4297778.1"/>
    </source>
</evidence>
<proteinExistence type="predicted"/>
<name>A0A6J5WHJ7_PRUAR</name>
<keyword evidence="3" id="KW-1185">Reference proteome</keyword>
<dbReference type="EMBL" id="CAEKKB010000001">
    <property type="protein sequence ID" value="CAB4297778.1"/>
    <property type="molecule type" value="Genomic_DNA"/>
</dbReference>